<dbReference type="Proteomes" id="UP000558488">
    <property type="component" value="Unassembled WGS sequence"/>
</dbReference>
<organism evidence="2 3">
    <name type="scientific">Pipistrellus kuhlii</name>
    <name type="common">Kuhl's pipistrelle</name>
    <dbReference type="NCBI Taxonomy" id="59472"/>
    <lineage>
        <taxon>Eukaryota</taxon>
        <taxon>Metazoa</taxon>
        <taxon>Chordata</taxon>
        <taxon>Craniata</taxon>
        <taxon>Vertebrata</taxon>
        <taxon>Euteleostomi</taxon>
        <taxon>Mammalia</taxon>
        <taxon>Eutheria</taxon>
        <taxon>Laurasiatheria</taxon>
        <taxon>Chiroptera</taxon>
        <taxon>Yangochiroptera</taxon>
        <taxon>Vespertilionidae</taxon>
        <taxon>Pipistrellus</taxon>
    </lineage>
</organism>
<name>A0A7J8B1A5_PIPKU</name>
<reference evidence="2 3" key="1">
    <citation type="journal article" date="2020" name="Nature">
        <title>Six reference-quality genomes reveal evolution of bat adaptations.</title>
        <authorList>
            <person name="Jebb D."/>
            <person name="Huang Z."/>
            <person name="Pippel M."/>
            <person name="Hughes G.M."/>
            <person name="Lavrichenko K."/>
            <person name="Devanna P."/>
            <person name="Winkler S."/>
            <person name="Jermiin L.S."/>
            <person name="Skirmuntt E.C."/>
            <person name="Katzourakis A."/>
            <person name="Burkitt-Gray L."/>
            <person name="Ray D.A."/>
            <person name="Sullivan K.A.M."/>
            <person name="Roscito J.G."/>
            <person name="Kirilenko B.M."/>
            <person name="Davalos L.M."/>
            <person name="Corthals A.P."/>
            <person name="Power M.L."/>
            <person name="Jones G."/>
            <person name="Ransome R.D."/>
            <person name="Dechmann D.K.N."/>
            <person name="Locatelli A.G."/>
            <person name="Puechmaille S.J."/>
            <person name="Fedrigo O."/>
            <person name="Jarvis E.D."/>
            <person name="Hiller M."/>
            <person name="Vernes S.C."/>
            <person name="Myers E.W."/>
            <person name="Teeling E.C."/>
        </authorList>
    </citation>
    <scope>NUCLEOTIDE SEQUENCE [LARGE SCALE GENOMIC DNA]</scope>
    <source>
        <strain evidence="2">MPipKuh1</strain>
        <tissue evidence="2">Flight muscle</tissue>
    </source>
</reference>
<protein>
    <submittedName>
        <fullName evidence="2">Uncharacterized protein</fullName>
    </submittedName>
</protein>
<proteinExistence type="predicted"/>
<dbReference type="EMBL" id="JACAGB010000001">
    <property type="protein sequence ID" value="KAF6392444.1"/>
    <property type="molecule type" value="Genomic_DNA"/>
</dbReference>
<evidence type="ECO:0000313" key="3">
    <source>
        <dbReference type="Proteomes" id="UP000558488"/>
    </source>
</evidence>
<evidence type="ECO:0000256" key="1">
    <source>
        <dbReference type="SAM" id="MobiDB-lite"/>
    </source>
</evidence>
<accession>A0A7J8B1A5</accession>
<dbReference type="AlphaFoldDB" id="A0A7J8B1A5"/>
<feature type="region of interest" description="Disordered" evidence="1">
    <location>
        <begin position="129"/>
        <end position="148"/>
    </location>
</feature>
<feature type="compositionally biased region" description="Gly residues" evidence="1">
    <location>
        <begin position="129"/>
        <end position="139"/>
    </location>
</feature>
<evidence type="ECO:0000313" key="2">
    <source>
        <dbReference type="EMBL" id="KAF6392444.1"/>
    </source>
</evidence>
<comment type="caution">
    <text evidence="2">The sequence shown here is derived from an EMBL/GenBank/DDBJ whole genome shotgun (WGS) entry which is preliminary data.</text>
</comment>
<keyword evidence="3" id="KW-1185">Reference proteome</keyword>
<gene>
    <name evidence="2" type="ORF">mPipKuh1_007659</name>
</gene>
<sequence>MAQQQTALALARGSFLARLGLTRQPTHLLTPNLSSTSSCLPRFLWPPPEISTLSHPASHLANSLSGLSTHPGLLLPREAARGLPGEVAEQSALLLRALSGDPAGRMGRCTSRLSSRPGALVRPCLGGWGPPKASGGGRRGAARGRAGHTLKALSQVPYPRGSSPQNCQV</sequence>